<dbReference type="Pfam" id="PF01368">
    <property type="entry name" value="DHH"/>
    <property type="match status" value="1"/>
</dbReference>
<dbReference type="InterPro" id="IPR003156">
    <property type="entry name" value="DHHA1_dom"/>
</dbReference>
<dbReference type="Pfam" id="PF02272">
    <property type="entry name" value="DHHA1"/>
    <property type="match status" value="1"/>
</dbReference>
<dbReference type="SUPFAM" id="SSF64182">
    <property type="entry name" value="DHH phosphoesterases"/>
    <property type="match status" value="1"/>
</dbReference>
<name>A0A9X6WHM1_BACTU</name>
<dbReference type="Gene3D" id="3.10.310.30">
    <property type="match status" value="1"/>
</dbReference>
<dbReference type="PANTHER" id="PTHR47618:SF1">
    <property type="entry name" value="BIFUNCTIONAL OLIGORIBONUCLEASE AND PAP PHOSPHATASE NRNA"/>
    <property type="match status" value="1"/>
</dbReference>
<dbReference type="GO" id="GO:0003676">
    <property type="term" value="F:nucleic acid binding"/>
    <property type="evidence" value="ECO:0007669"/>
    <property type="project" value="InterPro"/>
</dbReference>
<dbReference type="RefSeq" id="WP_098517771.1">
    <property type="nucleotide sequence ID" value="NZ_NUVX01000081.1"/>
</dbReference>
<dbReference type="Proteomes" id="UP000224003">
    <property type="component" value="Unassembled WGS sequence"/>
</dbReference>
<dbReference type="InterPro" id="IPR051319">
    <property type="entry name" value="Oligoribo/pAp-PDE_c-di-AMP_PDE"/>
</dbReference>
<evidence type="ECO:0000259" key="1">
    <source>
        <dbReference type="Pfam" id="PF01368"/>
    </source>
</evidence>
<evidence type="ECO:0000313" key="4">
    <source>
        <dbReference type="Proteomes" id="UP000224003"/>
    </source>
</evidence>
<proteinExistence type="predicted"/>
<organism evidence="3 4">
    <name type="scientific">Bacillus thuringiensis</name>
    <dbReference type="NCBI Taxonomy" id="1428"/>
    <lineage>
        <taxon>Bacteria</taxon>
        <taxon>Bacillati</taxon>
        <taxon>Bacillota</taxon>
        <taxon>Bacilli</taxon>
        <taxon>Bacillales</taxon>
        <taxon>Bacillaceae</taxon>
        <taxon>Bacillus</taxon>
        <taxon>Bacillus cereus group</taxon>
    </lineage>
</organism>
<feature type="domain" description="DHHA1" evidence="2">
    <location>
        <begin position="214"/>
        <end position="310"/>
    </location>
</feature>
<accession>A0A9X6WHM1</accession>
<reference evidence="3 4" key="1">
    <citation type="submission" date="2017-09" db="EMBL/GenBank/DDBJ databases">
        <title>Large-scale bioinformatics analysis of Bacillus genomes uncovers conserved roles of natural products in bacterial physiology.</title>
        <authorList>
            <consortium name="Agbiome Team Llc"/>
            <person name="Bleich R.M."/>
            <person name="Grubbs K.J."/>
            <person name="Santa Maria K.C."/>
            <person name="Allen S.E."/>
            <person name="Farag S."/>
            <person name="Shank E.A."/>
            <person name="Bowers A."/>
        </authorList>
    </citation>
    <scope>NUCLEOTIDE SEQUENCE [LARGE SCALE GENOMIC DNA]</scope>
    <source>
        <strain evidence="3 4">AFS085496</strain>
    </source>
</reference>
<gene>
    <name evidence="3" type="ORF">COJ15_32275</name>
</gene>
<dbReference type="Gene3D" id="3.90.1640.10">
    <property type="entry name" value="inorganic pyrophosphatase (n-terminal core)"/>
    <property type="match status" value="1"/>
</dbReference>
<dbReference type="AlphaFoldDB" id="A0A9X6WHM1"/>
<dbReference type="PANTHER" id="PTHR47618">
    <property type="entry name" value="BIFUNCTIONAL OLIGORIBONUCLEASE AND PAP PHOSPHATASE NRNA"/>
    <property type="match status" value="1"/>
</dbReference>
<dbReference type="InterPro" id="IPR038763">
    <property type="entry name" value="DHH_sf"/>
</dbReference>
<comment type="caution">
    <text evidence="3">The sequence shown here is derived from an EMBL/GenBank/DDBJ whole genome shotgun (WGS) entry which is preliminary data.</text>
</comment>
<dbReference type="InterPro" id="IPR001667">
    <property type="entry name" value="DDH_dom"/>
</dbReference>
<protein>
    <submittedName>
        <fullName evidence="3">DHH family phosphoesterase</fullName>
    </submittedName>
</protein>
<evidence type="ECO:0000259" key="2">
    <source>
        <dbReference type="Pfam" id="PF02272"/>
    </source>
</evidence>
<dbReference type="EMBL" id="NUVX01000081">
    <property type="protein sequence ID" value="PFJ29087.1"/>
    <property type="molecule type" value="Genomic_DNA"/>
</dbReference>
<evidence type="ECO:0000313" key="3">
    <source>
        <dbReference type="EMBL" id="PFJ29087.1"/>
    </source>
</evidence>
<sequence length="314" mass="35715">MQKQIINEIQNFDTIIIHRHANPDPDALGSQGGLQHLLKTSFPEKKIYVVGEEVEGLTFLNRMDKISEEMYHDALVIVCDTANTKRISDSRYQKGKKLIKIDHHPNREPYGDLIWVDTEFSSASEMIAELALHNQDVFNISKDAARLLFAGIIGDTGRFLYNNTTQQTMKYTGELLAYDFSPQDIYNELYKASRQVARLQGSVLLNHEVTNQGVAYFKVTDEVMKEFDVNQVEAANLVSTLSNIEGNKVWVFFIQYPEEIRVRIRSKQIVINEVAYQFNGGGHPLASGATVQNWEEASKLIEALNKLIEENESK</sequence>
<feature type="domain" description="DDH" evidence="1">
    <location>
        <begin position="15"/>
        <end position="152"/>
    </location>
</feature>